<sequence>MKTGLLDSLMRGIISKMIFEIHKSCLHLLAEEDPDVCSMLNSLATNRRKGLNVIIADRDVLDYLKNCTLLEVNARRLFGYLRRKILETKEFKKVVSRYYTIVANNGIECDNSHIITVSDILKKEFLSKTQLIVEDLTDFKFYHYIGLYFASKNRINCHLSFDMAPGGGRNSAGLFDGLIKQENRLLLGIFDGDQKYPGDKIGDTLKAVLEKIDSKDRKFFECISLAEQGVHEAENLIPLKLIEEIYDSRETYAQNTIKFLSRLYEERLDLYFYFDMKEGIYRGNKTYNDNYYACWKDCVESFKVSENIESLHISKVIISQGGLLEKVIEYLSKKSLENGEDLSFIFEKFVINTFIDSKWTELGKEIFTWGCVGRRIP</sequence>
<reference evidence="1 2" key="1">
    <citation type="submission" date="2018-11" db="EMBL/GenBank/DDBJ databases">
        <title>Species Designations Belie Phenotypic and Genotypic Heterogeneity in Oral Streptococci.</title>
        <authorList>
            <person name="Velsko I."/>
        </authorList>
    </citation>
    <scope>NUCLEOTIDE SEQUENCE [LARGE SCALE GENOMIC DNA]</scope>
    <source>
        <strain evidence="1 2">BCC08</strain>
    </source>
</reference>
<organism evidence="1 2">
    <name type="scientific">Streptococcus mitis</name>
    <dbReference type="NCBI Taxonomy" id="28037"/>
    <lineage>
        <taxon>Bacteria</taxon>
        <taxon>Bacillati</taxon>
        <taxon>Bacillota</taxon>
        <taxon>Bacilli</taxon>
        <taxon>Lactobacillales</taxon>
        <taxon>Streptococcaceae</taxon>
        <taxon>Streptococcus</taxon>
        <taxon>Streptococcus mitis group</taxon>
    </lineage>
</organism>
<protein>
    <submittedName>
        <fullName evidence="1">Uncharacterized protein</fullName>
    </submittedName>
</protein>
<comment type="caution">
    <text evidence="1">The sequence shown here is derived from an EMBL/GenBank/DDBJ whole genome shotgun (WGS) entry which is preliminary data.</text>
</comment>
<dbReference type="EMBL" id="RJPY01000019">
    <property type="protein sequence ID" value="RSJ93839.1"/>
    <property type="molecule type" value="Genomic_DNA"/>
</dbReference>
<dbReference type="AlphaFoldDB" id="A0A428HDK0"/>
<proteinExistence type="predicted"/>
<evidence type="ECO:0000313" key="2">
    <source>
        <dbReference type="Proteomes" id="UP000277773"/>
    </source>
</evidence>
<dbReference type="Proteomes" id="UP000277773">
    <property type="component" value="Unassembled WGS sequence"/>
</dbReference>
<evidence type="ECO:0000313" key="1">
    <source>
        <dbReference type="EMBL" id="RSJ93839.1"/>
    </source>
</evidence>
<accession>A0A428HDK0</accession>
<gene>
    <name evidence="1" type="ORF">D8786_09690</name>
</gene>
<name>A0A428HDK0_STRMT</name>